<evidence type="ECO:0000313" key="1">
    <source>
        <dbReference type="EMBL" id="CAG8757151.1"/>
    </source>
</evidence>
<dbReference type="EMBL" id="CAJVPW010046184">
    <property type="protein sequence ID" value="CAG8757151.1"/>
    <property type="molecule type" value="Genomic_DNA"/>
</dbReference>
<reference evidence="1" key="1">
    <citation type="submission" date="2021-06" db="EMBL/GenBank/DDBJ databases">
        <authorList>
            <person name="Kallberg Y."/>
            <person name="Tangrot J."/>
            <person name="Rosling A."/>
        </authorList>
    </citation>
    <scope>NUCLEOTIDE SEQUENCE</scope>
    <source>
        <strain evidence="1">28 12/20/2015</strain>
    </source>
</reference>
<sequence>MTHLYRNALYYKKMMEKVPDDPQMMEFQFKDELQETDDIIPYVSNN</sequence>
<gene>
    <name evidence="1" type="ORF">SPELUC_LOCUS14881</name>
</gene>
<accession>A0ACA9QRG7</accession>
<organism evidence="1 2">
    <name type="scientific">Cetraspora pellucida</name>
    <dbReference type="NCBI Taxonomy" id="1433469"/>
    <lineage>
        <taxon>Eukaryota</taxon>
        <taxon>Fungi</taxon>
        <taxon>Fungi incertae sedis</taxon>
        <taxon>Mucoromycota</taxon>
        <taxon>Glomeromycotina</taxon>
        <taxon>Glomeromycetes</taxon>
        <taxon>Diversisporales</taxon>
        <taxon>Gigasporaceae</taxon>
        <taxon>Cetraspora</taxon>
    </lineage>
</organism>
<proteinExistence type="predicted"/>
<keyword evidence="2" id="KW-1185">Reference proteome</keyword>
<name>A0ACA9QRG7_9GLOM</name>
<evidence type="ECO:0000313" key="2">
    <source>
        <dbReference type="Proteomes" id="UP000789366"/>
    </source>
</evidence>
<comment type="caution">
    <text evidence="1">The sequence shown here is derived from an EMBL/GenBank/DDBJ whole genome shotgun (WGS) entry which is preliminary data.</text>
</comment>
<dbReference type="Proteomes" id="UP000789366">
    <property type="component" value="Unassembled WGS sequence"/>
</dbReference>
<feature type="non-terminal residue" evidence="1">
    <location>
        <position position="46"/>
    </location>
</feature>
<protein>
    <submittedName>
        <fullName evidence="1">6681_t:CDS:1</fullName>
    </submittedName>
</protein>